<evidence type="ECO:0000313" key="1">
    <source>
        <dbReference type="EMBL" id="CAK5102479.1"/>
    </source>
</evidence>
<sequence>MENFSKNIFNLVLLTEGILKRHWAKKRHEKKFFFECRRGKRRIKIYINKFIIQTITSSPSFHSLPSPPPYPLLLPLSLLRPPTPPPDLALHPLPFLPRPFHKHVYRLLKTNYNFFLPLPLSPLPPPPRSPFIPLLPPFSHLPPTISPPSPHHLSPLPPPSSYPSSTLLRPSPSTPIPPSPPHSTPQLTFIDNKDYW</sequence>
<organism evidence="1 2">
    <name type="scientific">Meloidogyne enterolobii</name>
    <name type="common">Root-knot nematode worm</name>
    <name type="synonym">Meloidogyne mayaguensis</name>
    <dbReference type="NCBI Taxonomy" id="390850"/>
    <lineage>
        <taxon>Eukaryota</taxon>
        <taxon>Metazoa</taxon>
        <taxon>Ecdysozoa</taxon>
        <taxon>Nematoda</taxon>
        <taxon>Chromadorea</taxon>
        <taxon>Rhabditida</taxon>
        <taxon>Tylenchina</taxon>
        <taxon>Tylenchomorpha</taxon>
        <taxon>Tylenchoidea</taxon>
        <taxon>Meloidogynidae</taxon>
        <taxon>Meloidogyninae</taxon>
        <taxon>Meloidogyne</taxon>
    </lineage>
</organism>
<dbReference type="EMBL" id="CAVMJV010000112">
    <property type="protein sequence ID" value="CAK5102479.1"/>
    <property type="molecule type" value="Genomic_DNA"/>
</dbReference>
<accession>A0ACB1ASR1</accession>
<comment type="caution">
    <text evidence="1">The sequence shown here is derived from an EMBL/GenBank/DDBJ whole genome shotgun (WGS) entry which is preliminary data.</text>
</comment>
<dbReference type="Proteomes" id="UP001497535">
    <property type="component" value="Unassembled WGS sequence"/>
</dbReference>
<protein>
    <submittedName>
        <fullName evidence="1">Uncharacterized protein</fullName>
    </submittedName>
</protein>
<proteinExistence type="predicted"/>
<name>A0ACB1ASR1_MELEN</name>
<keyword evidence="2" id="KW-1185">Reference proteome</keyword>
<gene>
    <name evidence="1" type="ORF">MENTE1834_LOCUS42530</name>
</gene>
<evidence type="ECO:0000313" key="2">
    <source>
        <dbReference type="Proteomes" id="UP001497535"/>
    </source>
</evidence>
<reference evidence="1" key="1">
    <citation type="submission" date="2023-11" db="EMBL/GenBank/DDBJ databases">
        <authorList>
            <person name="Poullet M."/>
        </authorList>
    </citation>
    <scope>NUCLEOTIDE SEQUENCE</scope>
    <source>
        <strain evidence="1">E1834</strain>
    </source>
</reference>